<evidence type="ECO:0000313" key="8">
    <source>
        <dbReference type="EMBL" id="MFC3124460.1"/>
    </source>
</evidence>
<keyword evidence="9" id="KW-1185">Reference proteome</keyword>
<dbReference type="GO" id="GO:0032267">
    <property type="term" value="F:tRNA(Ile)-lysidine synthase activity"/>
    <property type="evidence" value="ECO:0007669"/>
    <property type="project" value="UniProtKB-EC"/>
</dbReference>
<evidence type="ECO:0000259" key="7">
    <source>
        <dbReference type="Pfam" id="PF01171"/>
    </source>
</evidence>
<organism evidence="8 9">
    <name type="scientific">Teichococcus globiformis</name>
    <dbReference type="NCBI Taxonomy" id="2307229"/>
    <lineage>
        <taxon>Bacteria</taxon>
        <taxon>Pseudomonadati</taxon>
        <taxon>Pseudomonadota</taxon>
        <taxon>Alphaproteobacteria</taxon>
        <taxon>Acetobacterales</taxon>
        <taxon>Roseomonadaceae</taxon>
        <taxon>Roseomonas</taxon>
    </lineage>
</organism>
<evidence type="ECO:0000256" key="3">
    <source>
        <dbReference type="ARBA" id="ARBA00022741"/>
    </source>
</evidence>
<evidence type="ECO:0000256" key="2">
    <source>
        <dbReference type="ARBA" id="ARBA00022694"/>
    </source>
</evidence>
<feature type="domain" description="tRNA(Ile)-lysidine/2-thiocytidine synthase N-terminal" evidence="7">
    <location>
        <begin position="13"/>
        <end position="190"/>
    </location>
</feature>
<dbReference type="EC" id="6.3.4.19" evidence="6"/>
<protein>
    <recommendedName>
        <fullName evidence="6">tRNA(Ile)-lysidine synthase</fullName>
        <ecNumber evidence="6">6.3.4.19</ecNumber>
    </recommendedName>
    <alternativeName>
        <fullName evidence="6">tRNA(Ile)-2-lysyl-cytidine synthase</fullName>
    </alternativeName>
    <alternativeName>
        <fullName evidence="6">tRNA(Ile)-lysidine synthetase</fullName>
    </alternativeName>
</protein>
<evidence type="ECO:0000256" key="6">
    <source>
        <dbReference type="HAMAP-Rule" id="MF_01161"/>
    </source>
</evidence>
<dbReference type="PANTHER" id="PTHR43033">
    <property type="entry name" value="TRNA(ILE)-LYSIDINE SYNTHASE-RELATED"/>
    <property type="match status" value="1"/>
</dbReference>
<dbReference type="CDD" id="cd01992">
    <property type="entry name" value="TilS_N"/>
    <property type="match status" value="1"/>
</dbReference>
<keyword evidence="6" id="KW-0963">Cytoplasm</keyword>
<keyword evidence="3" id="KW-0547">Nucleotide-binding</keyword>
<comment type="function">
    <text evidence="6">Ligates lysine onto the cytidine present at position 34 of the AUA codon-specific tRNA(Ile) that contains the anticodon CAU, in an ATP-dependent manner. Cytidine is converted to lysidine, thus changing the amino acid specificity of the tRNA from methionine to isoleucine.</text>
</comment>
<dbReference type="Proteomes" id="UP001595593">
    <property type="component" value="Unassembled WGS sequence"/>
</dbReference>
<sequence>MAPLGPFGPAPRLAVGVSGGPHSMALALLAQGFARARGGDAVALIADHGLRPASGSEAQWTARTLASQGIEGVILPLGLPPGPAMQERAREARLAALLAECAGCGRPFLLLGHHAMDQAETVLFRALRGSGPAGLAGMAEWRAARQAVILRPLLRMAPARLEALLLSRKLAPLRDPSNDDQRFTRVTLRKALADPSGTGAGVAALGDAAMAFARRREAMRGTVAARLAAAVTLRPEGWARLDPSALGLDGVAEVALAALLRLLGGARHAPACGAVRSLLARGGGTLHGVLWQDNVLCREPSACAAPIAAVRGALWDGRWRLAQSAPDEGQEGGPLFWGAVGAGVIAIPRRRRLGLPARVVAGLPALLRNGTILTIPALDASLQAEFDPQGGPLIG</sequence>
<dbReference type="InterPro" id="IPR014729">
    <property type="entry name" value="Rossmann-like_a/b/a_fold"/>
</dbReference>
<evidence type="ECO:0000256" key="4">
    <source>
        <dbReference type="ARBA" id="ARBA00022840"/>
    </source>
</evidence>
<dbReference type="InterPro" id="IPR011063">
    <property type="entry name" value="TilS/TtcA_N"/>
</dbReference>
<dbReference type="EMBL" id="JBHRTN010000007">
    <property type="protein sequence ID" value="MFC3124460.1"/>
    <property type="molecule type" value="Genomic_DNA"/>
</dbReference>
<comment type="caution">
    <text evidence="6">Lacks conserved residue(s) required for the propagation of feature annotation.</text>
</comment>
<evidence type="ECO:0000313" key="9">
    <source>
        <dbReference type="Proteomes" id="UP001595593"/>
    </source>
</evidence>
<comment type="catalytic activity">
    <reaction evidence="5 6">
        <text>cytidine(34) in tRNA(Ile2) + L-lysine + ATP = lysidine(34) in tRNA(Ile2) + AMP + diphosphate + H(+)</text>
        <dbReference type="Rhea" id="RHEA:43744"/>
        <dbReference type="Rhea" id="RHEA-COMP:10625"/>
        <dbReference type="Rhea" id="RHEA-COMP:10670"/>
        <dbReference type="ChEBI" id="CHEBI:15378"/>
        <dbReference type="ChEBI" id="CHEBI:30616"/>
        <dbReference type="ChEBI" id="CHEBI:32551"/>
        <dbReference type="ChEBI" id="CHEBI:33019"/>
        <dbReference type="ChEBI" id="CHEBI:82748"/>
        <dbReference type="ChEBI" id="CHEBI:83665"/>
        <dbReference type="ChEBI" id="CHEBI:456215"/>
        <dbReference type="EC" id="6.3.4.19"/>
    </reaction>
</comment>
<dbReference type="InterPro" id="IPR012094">
    <property type="entry name" value="tRNA_Ile_lys_synt"/>
</dbReference>
<dbReference type="NCBIfam" id="TIGR02432">
    <property type="entry name" value="lysidine_TilS_N"/>
    <property type="match status" value="1"/>
</dbReference>
<comment type="similarity">
    <text evidence="6">Belongs to the tRNA(Ile)-lysidine synthase family.</text>
</comment>
<reference evidence="9" key="1">
    <citation type="journal article" date="2019" name="Int. J. Syst. Evol. Microbiol.">
        <title>The Global Catalogue of Microorganisms (GCM) 10K type strain sequencing project: providing services to taxonomists for standard genome sequencing and annotation.</title>
        <authorList>
            <consortium name="The Broad Institute Genomics Platform"/>
            <consortium name="The Broad Institute Genome Sequencing Center for Infectious Disease"/>
            <person name="Wu L."/>
            <person name="Ma J."/>
        </authorList>
    </citation>
    <scope>NUCLEOTIDE SEQUENCE [LARGE SCALE GENOMIC DNA]</scope>
    <source>
        <strain evidence="9">KCTC 52094</strain>
    </source>
</reference>
<dbReference type="SUPFAM" id="SSF52402">
    <property type="entry name" value="Adenine nucleotide alpha hydrolases-like"/>
    <property type="match status" value="1"/>
</dbReference>
<dbReference type="PANTHER" id="PTHR43033:SF5">
    <property type="entry name" value="TRNA(ILE)-LYSIDINE SYNTHETASE"/>
    <property type="match status" value="1"/>
</dbReference>
<evidence type="ECO:0000256" key="5">
    <source>
        <dbReference type="ARBA" id="ARBA00048539"/>
    </source>
</evidence>
<dbReference type="Gene3D" id="3.40.50.620">
    <property type="entry name" value="HUPs"/>
    <property type="match status" value="1"/>
</dbReference>
<comment type="caution">
    <text evidence="8">The sequence shown here is derived from an EMBL/GenBank/DDBJ whole genome shotgun (WGS) entry which is preliminary data.</text>
</comment>
<proteinExistence type="inferred from homology"/>
<accession>A0ABV7FZ47</accession>
<dbReference type="Pfam" id="PF01171">
    <property type="entry name" value="ATP_bind_3"/>
    <property type="match status" value="1"/>
</dbReference>
<evidence type="ECO:0000256" key="1">
    <source>
        <dbReference type="ARBA" id="ARBA00022598"/>
    </source>
</evidence>
<comment type="subcellular location">
    <subcellularLocation>
        <location evidence="6">Cytoplasm</location>
    </subcellularLocation>
</comment>
<dbReference type="InterPro" id="IPR012795">
    <property type="entry name" value="tRNA_Ile_lys_synt_N"/>
</dbReference>
<keyword evidence="1 6" id="KW-0436">Ligase</keyword>
<dbReference type="HAMAP" id="MF_01161">
    <property type="entry name" value="tRNA_Ile_lys_synt"/>
    <property type="match status" value="1"/>
</dbReference>
<gene>
    <name evidence="6 8" type="primary">tilS</name>
    <name evidence="8" type="ORF">ACFOD4_05245</name>
</gene>
<keyword evidence="4" id="KW-0067">ATP-binding</keyword>
<dbReference type="RefSeq" id="WP_379594887.1">
    <property type="nucleotide sequence ID" value="NZ_JBHRTN010000007.1"/>
</dbReference>
<keyword evidence="2 6" id="KW-0819">tRNA processing</keyword>
<name>A0ABV7FZ47_9PROT</name>